<evidence type="ECO:0000256" key="1">
    <source>
        <dbReference type="SAM" id="MobiDB-lite"/>
    </source>
</evidence>
<protein>
    <recommendedName>
        <fullName evidence="2">CHAT domain-containing protein</fullName>
    </recommendedName>
</protein>
<evidence type="ECO:0000259" key="2">
    <source>
        <dbReference type="Pfam" id="PF12770"/>
    </source>
</evidence>
<feature type="domain" description="CHAT" evidence="2">
    <location>
        <begin position="289"/>
        <end position="460"/>
    </location>
</feature>
<gene>
    <name evidence="3" type="ORF">QQZ08_006635</name>
</gene>
<organism evidence="3 4">
    <name type="scientific">Neonectria magnoliae</name>
    <dbReference type="NCBI Taxonomy" id="2732573"/>
    <lineage>
        <taxon>Eukaryota</taxon>
        <taxon>Fungi</taxon>
        <taxon>Dikarya</taxon>
        <taxon>Ascomycota</taxon>
        <taxon>Pezizomycotina</taxon>
        <taxon>Sordariomycetes</taxon>
        <taxon>Hypocreomycetidae</taxon>
        <taxon>Hypocreales</taxon>
        <taxon>Nectriaceae</taxon>
        <taxon>Neonectria</taxon>
    </lineage>
</organism>
<evidence type="ECO:0000313" key="3">
    <source>
        <dbReference type="EMBL" id="KAK7426889.1"/>
    </source>
</evidence>
<dbReference type="EMBL" id="JAZAVK010000060">
    <property type="protein sequence ID" value="KAK7426889.1"/>
    <property type="molecule type" value="Genomic_DNA"/>
</dbReference>
<dbReference type="InterPro" id="IPR024983">
    <property type="entry name" value="CHAT_dom"/>
</dbReference>
<evidence type="ECO:0000313" key="4">
    <source>
        <dbReference type="Proteomes" id="UP001498421"/>
    </source>
</evidence>
<keyword evidence="4" id="KW-1185">Reference proteome</keyword>
<name>A0ABR1I1E5_9HYPO</name>
<feature type="compositionally biased region" description="Basic and acidic residues" evidence="1">
    <location>
        <begin position="32"/>
        <end position="48"/>
    </location>
</feature>
<comment type="caution">
    <text evidence="3">The sequence shown here is derived from an EMBL/GenBank/DDBJ whole genome shotgun (WGS) entry which is preliminary data.</text>
</comment>
<feature type="region of interest" description="Disordered" evidence="1">
    <location>
        <begin position="16"/>
        <end position="48"/>
    </location>
</feature>
<dbReference type="Proteomes" id="UP001498421">
    <property type="component" value="Unassembled WGS sequence"/>
</dbReference>
<accession>A0ABR1I1E5</accession>
<dbReference type="Pfam" id="PF12770">
    <property type="entry name" value="CHAT"/>
    <property type="match status" value="1"/>
</dbReference>
<reference evidence="3 4" key="1">
    <citation type="journal article" date="2025" name="Microbiol. Resour. Announc.">
        <title>Draft genome sequences for Neonectria magnoliae and Neonectria punicea, canker pathogens of Liriodendron tulipifera and Acer saccharum in West Virginia.</title>
        <authorList>
            <person name="Petronek H.M."/>
            <person name="Kasson M.T."/>
            <person name="Metheny A.M."/>
            <person name="Stauder C.M."/>
            <person name="Lovett B."/>
            <person name="Lynch S.C."/>
            <person name="Garnas J.R."/>
            <person name="Kasson L.R."/>
            <person name="Stajich J.E."/>
        </authorList>
    </citation>
    <scope>NUCLEOTIDE SEQUENCE [LARGE SCALE GENOMIC DNA]</scope>
    <source>
        <strain evidence="3 4">NRRL 64651</strain>
    </source>
</reference>
<sequence>MDVVYVHSLPARRQGLASESLPAGGRVPPAAQRDHDEIHNQSQSHDDDQLLYTKARDTEEQHHDINHQHNHTLTSSSQPPQRYRQWNVTIKVNDHDATPATITDPFLETEYESVFEHYLRDSDRPRWSAESMSVTLQDSAADDISRLEHRIRVYGEVLLAQLGLKPSYFSPGATECQVYVIDGTSDDTADAPGSDSGSGPGIHCLAWELLEAVHVAHSPKLRLRVTRISNMPVRLLPIRSPRPEHRPPSFAAVQADPTLNFHVLLVVARDFSRTGAERDPEPDLAQWPLMNVQRKLRSRLLLEVVRPGSREELEDHLKVRSMEGVHFHLVHFDLHGRIMRDDDGNEVPWLLFTRQDHVSRTYGYQVPQTSLAKADKVAAVLARYKIENVVLNACLSAYHRSGSSTSLAHIFLAHGIPNVSAMWFYVHWQTVATYLDTFYDELLFHCKSFHLAAQRGREAIRQKPTSRVGREYQDFFLCVNYSRNLPTAQALDPVIREPSPAPSALSQSSTTSNNSVKSYLSGVWKPSTPRLGDTLIIGGEPVMRMQLHLLELEYKLMTFRIVYASDLRRPGSKLHSTIDQMANMWLTTNLVDEVLYYKAKDFARSRFLSGIVKPRERRARPTKAGYLQLLYPKPVRALRQTLHVVQEVDGVVAPGFLADAGRNAQLEHRRFMAQAGLQRFAERLHADGHSYLLFLGSEDAQWWRTYLQHLQGEWWVHLPWSYTVHSRYIRDVRLPTEERKPKLGIQG</sequence>
<proteinExistence type="predicted"/>